<feature type="compositionally biased region" description="Low complexity" evidence="1">
    <location>
        <begin position="38"/>
        <end position="48"/>
    </location>
</feature>
<proteinExistence type="predicted"/>
<sequence>MNIVIRNTGRPGIPKSGSGQGSKMQDDGEQVPPPPSPVQGGVPSTVGGYDVDHEYASIMTKALNSYKDHRERERVLNEEQELMLAHEYTRPTQMYNFPKRPLSSRARCQSAKLNRGVRPLGQLRNSSSLESEQSEGTVHWISAIPKVPQRPTHKFANLRVQSARPTRPDSSVSRMSLPNMTDLRHYKNKTWKHINSHGAGVFTPCGSRREYYTIHPDWVSENLSVQKLSLSNRQSGKDTVDAATRFKSSSLPTRRCKSAPPPRSRNIITWETRH</sequence>
<dbReference type="GeneID" id="106150424"/>
<feature type="region of interest" description="Disordered" evidence="1">
    <location>
        <begin position="249"/>
        <end position="274"/>
    </location>
</feature>
<accession>A0A1S3H0H6</accession>
<feature type="region of interest" description="Disordered" evidence="1">
    <location>
        <begin position="1"/>
        <end position="48"/>
    </location>
</feature>
<evidence type="ECO:0000313" key="2">
    <source>
        <dbReference type="Proteomes" id="UP000085678"/>
    </source>
</evidence>
<gene>
    <name evidence="3" type="primary">LOC106150424</name>
</gene>
<dbReference type="Proteomes" id="UP000085678">
    <property type="component" value="Unplaced"/>
</dbReference>
<reference evidence="3" key="1">
    <citation type="submission" date="2025-08" db="UniProtKB">
        <authorList>
            <consortium name="RefSeq"/>
        </authorList>
    </citation>
    <scope>IDENTIFICATION</scope>
    <source>
        <tissue evidence="3">Gonads</tissue>
    </source>
</reference>
<dbReference type="RefSeq" id="XP_013378674.1">
    <property type="nucleotide sequence ID" value="XM_013523220.1"/>
</dbReference>
<name>A0A1S3H0H6_LINAN</name>
<dbReference type="AlphaFoldDB" id="A0A1S3H0H6"/>
<evidence type="ECO:0000313" key="3">
    <source>
        <dbReference type="RefSeq" id="XP_013378674.1"/>
    </source>
</evidence>
<dbReference type="OrthoDB" id="6152580at2759"/>
<dbReference type="KEGG" id="lak:106150424"/>
<protein>
    <submittedName>
        <fullName evidence="3">Uncharacterized protein LOC106150424 isoform X1</fullName>
    </submittedName>
</protein>
<organism evidence="2 3">
    <name type="scientific">Lingula anatina</name>
    <name type="common">Brachiopod</name>
    <name type="synonym">Lingula unguis</name>
    <dbReference type="NCBI Taxonomy" id="7574"/>
    <lineage>
        <taxon>Eukaryota</taxon>
        <taxon>Metazoa</taxon>
        <taxon>Spiralia</taxon>
        <taxon>Lophotrochozoa</taxon>
        <taxon>Brachiopoda</taxon>
        <taxon>Linguliformea</taxon>
        <taxon>Lingulata</taxon>
        <taxon>Lingulida</taxon>
        <taxon>Linguloidea</taxon>
        <taxon>Lingulidae</taxon>
        <taxon>Lingula</taxon>
    </lineage>
</organism>
<keyword evidence="2" id="KW-1185">Reference proteome</keyword>
<dbReference type="InParanoid" id="A0A1S3H0H6"/>
<evidence type="ECO:0000256" key="1">
    <source>
        <dbReference type="SAM" id="MobiDB-lite"/>
    </source>
</evidence>